<accession>A0ABY7W0E9</accession>
<feature type="transmembrane region" description="Helical" evidence="1">
    <location>
        <begin position="52"/>
        <end position="70"/>
    </location>
</feature>
<dbReference type="Proteomes" id="UP001214250">
    <property type="component" value="Chromosome 2"/>
</dbReference>
<organism evidence="2 3">
    <name type="scientific">Lentisphaera profundi</name>
    <dbReference type="NCBI Taxonomy" id="1658616"/>
    <lineage>
        <taxon>Bacteria</taxon>
        <taxon>Pseudomonadati</taxon>
        <taxon>Lentisphaerota</taxon>
        <taxon>Lentisphaeria</taxon>
        <taxon>Lentisphaerales</taxon>
        <taxon>Lentisphaeraceae</taxon>
        <taxon>Lentisphaera</taxon>
    </lineage>
</organism>
<feature type="transmembrane region" description="Helical" evidence="1">
    <location>
        <begin position="12"/>
        <end position="40"/>
    </location>
</feature>
<evidence type="ECO:0000313" key="2">
    <source>
        <dbReference type="EMBL" id="WDE98999.1"/>
    </source>
</evidence>
<protein>
    <submittedName>
        <fullName evidence="2">DUF2878 domain-containing protein</fullName>
    </submittedName>
</protein>
<keyword evidence="3" id="KW-1185">Reference proteome</keyword>
<feature type="transmembrane region" description="Helical" evidence="1">
    <location>
        <begin position="82"/>
        <end position="98"/>
    </location>
</feature>
<evidence type="ECO:0000313" key="3">
    <source>
        <dbReference type="Proteomes" id="UP001214250"/>
    </source>
</evidence>
<sequence>MPSKSHKIFNALLYQVGWFACMIIANPIYGAIAMLVMIALHLSFVKERVKEFVFIIVAASMGYGLDIALSKMAYLDLTIKTSGTYYLLILWILFSTTLRSSMSVVLTKRKWAVLLGLSAPWAYWVGQNLGRVHYTEPFILSMSLHALLWALLMCFLYYFNDKLFGHHEKL</sequence>
<name>A0ABY7W0E9_9BACT</name>
<keyword evidence="1" id="KW-1133">Transmembrane helix</keyword>
<feature type="transmembrane region" description="Helical" evidence="1">
    <location>
        <begin position="138"/>
        <end position="159"/>
    </location>
</feature>
<feature type="transmembrane region" description="Helical" evidence="1">
    <location>
        <begin position="110"/>
        <end position="126"/>
    </location>
</feature>
<evidence type="ECO:0000256" key="1">
    <source>
        <dbReference type="SAM" id="Phobius"/>
    </source>
</evidence>
<proteinExistence type="predicted"/>
<dbReference type="PROSITE" id="PS51257">
    <property type="entry name" value="PROKAR_LIPOPROTEIN"/>
    <property type="match status" value="1"/>
</dbReference>
<reference evidence="2 3" key="1">
    <citation type="submission" date="2023-02" db="EMBL/GenBank/DDBJ databases">
        <title>Genome sequence of Lentisphaera profundi SAORIC-696.</title>
        <authorList>
            <person name="Kim e."/>
            <person name="Cho J.-C."/>
            <person name="Choi A."/>
            <person name="Kang I."/>
        </authorList>
    </citation>
    <scope>NUCLEOTIDE SEQUENCE [LARGE SCALE GENOMIC DNA]</scope>
    <source>
        <strain evidence="2 3">SAORIC-696</strain>
    </source>
</reference>
<keyword evidence="1" id="KW-0472">Membrane</keyword>
<dbReference type="InterPro" id="IPR021306">
    <property type="entry name" value="DUF2878"/>
</dbReference>
<dbReference type="Pfam" id="PF11086">
    <property type="entry name" value="DUF2878"/>
    <property type="match status" value="1"/>
</dbReference>
<dbReference type="RefSeq" id="WP_274153862.1">
    <property type="nucleotide sequence ID" value="NZ_CP117812.1"/>
</dbReference>
<gene>
    <name evidence="2" type="ORF">PQO03_14265</name>
</gene>
<keyword evidence="1" id="KW-0812">Transmembrane</keyword>
<dbReference type="EMBL" id="CP117812">
    <property type="protein sequence ID" value="WDE98999.1"/>
    <property type="molecule type" value="Genomic_DNA"/>
</dbReference>